<dbReference type="AlphaFoldDB" id="A0A1N6GFH5"/>
<dbReference type="EMBL" id="FSRM01000001">
    <property type="protein sequence ID" value="SIO06285.1"/>
    <property type="molecule type" value="Genomic_DNA"/>
</dbReference>
<dbReference type="Proteomes" id="UP000184693">
    <property type="component" value="Unassembled WGS sequence"/>
</dbReference>
<protein>
    <submittedName>
        <fullName evidence="2">Uncharacterized membrane protein YhfC</fullName>
    </submittedName>
</protein>
<dbReference type="Pfam" id="PF10086">
    <property type="entry name" value="YhfC"/>
    <property type="match status" value="2"/>
</dbReference>
<evidence type="ECO:0000313" key="2">
    <source>
        <dbReference type="EMBL" id="SIO06285.1"/>
    </source>
</evidence>
<feature type="transmembrane region" description="Helical" evidence="1">
    <location>
        <begin position="252"/>
        <end position="274"/>
    </location>
</feature>
<accession>A0A1N6GFH5</accession>
<keyword evidence="1" id="KW-0472">Membrane</keyword>
<keyword evidence="1" id="KW-1133">Transmembrane helix</keyword>
<reference evidence="2 3" key="1">
    <citation type="submission" date="2016-11" db="EMBL/GenBank/DDBJ databases">
        <authorList>
            <person name="Jaros S."/>
            <person name="Januszkiewicz K."/>
            <person name="Wedrychowicz H."/>
        </authorList>
    </citation>
    <scope>NUCLEOTIDE SEQUENCE [LARGE SCALE GENOMIC DNA]</scope>
    <source>
        <strain evidence="2 3">GAS86</strain>
    </source>
</reference>
<gene>
    <name evidence="2" type="ORF">SAMN05444168_2358</name>
</gene>
<feature type="transmembrane region" description="Helical" evidence="1">
    <location>
        <begin position="175"/>
        <end position="193"/>
    </location>
</feature>
<organism evidence="2 3">
    <name type="scientific">Paraburkholderia phenazinium</name>
    <dbReference type="NCBI Taxonomy" id="60549"/>
    <lineage>
        <taxon>Bacteria</taxon>
        <taxon>Pseudomonadati</taxon>
        <taxon>Pseudomonadota</taxon>
        <taxon>Betaproteobacteria</taxon>
        <taxon>Burkholderiales</taxon>
        <taxon>Burkholderiaceae</taxon>
        <taxon>Paraburkholderia</taxon>
    </lineage>
</organism>
<sequence length="311" mass="32627">MVVAPLTLTCLVLSTLFAAALPIVLYRRLRVPLGLNARDAIAGIAVFALFASVIERALNGYVLHQNAAVAAWLSHPLTFVIYGALAAGVCEEVGRFIAMKMMWQRAVAAKAAAAPNSLANSASEASVANAAVSSSTTSRPSVSARVSMRKKTVVPPSTGDSTALGYGIGHGGAEAWIVGVLVQIQWIVFAVVANRGELDSYLGSLPDESLMRIQMVLASLSPLTAGVFLLERVAALVLQIGLSVLMWRGVRAGWYAILPLAIVAHALVGLPAALFQVGVIPLYAVDGLYALLAIIVAVVLVKMFQRTARTA</sequence>
<feature type="transmembrane region" description="Helical" evidence="1">
    <location>
        <begin position="280"/>
        <end position="301"/>
    </location>
</feature>
<evidence type="ECO:0000313" key="3">
    <source>
        <dbReference type="Proteomes" id="UP000184693"/>
    </source>
</evidence>
<evidence type="ECO:0000256" key="1">
    <source>
        <dbReference type="SAM" id="Phobius"/>
    </source>
</evidence>
<proteinExistence type="predicted"/>
<feature type="transmembrane region" description="Helical" evidence="1">
    <location>
        <begin position="70"/>
        <end position="90"/>
    </location>
</feature>
<dbReference type="RefSeq" id="WP_074264410.1">
    <property type="nucleotide sequence ID" value="NZ_FSRM01000001.1"/>
</dbReference>
<name>A0A1N6GFH5_9BURK</name>
<dbReference type="InterPro" id="IPR011397">
    <property type="entry name" value="YhfC"/>
</dbReference>
<feature type="transmembrane region" description="Helical" evidence="1">
    <location>
        <begin position="6"/>
        <end position="26"/>
    </location>
</feature>
<feature type="transmembrane region" description="Helical" evidence="1">
    <location>
        <begin position="38"/>
        <end position="58"/>
    </location>
</feature>
<keyword evidence="1" id="KW-0812">Transmembrane</keyword>
<dbReference type="OrthoDB" id="9807167at2"/>
<feature type="transmembrane region" description="Helical" evidence="1">
    <location>
        <begin position="213"/>
        <end position="240"/>
    </location>
</feature>